<organism evidence="1 2">
    <name type="scientific">Macrostomum lignano</name>
    <dbReference type="NCBI Taxonomy" id="282301"/>
    <lineage>
        <taxon>Eukaryota</taxon>
        <taxon>Metazoa</taxon>
        <taxon>Spiralia</taxon>
        <taxon>Lophotrochozoa</taxon>
        <taxon>Platyhelminthes</taxon>
        <taxon>Rhabditophora</taxon>
        <taxon>Macrostomorpha</taxon>
        <taxon>Macrostomida</taxon>
        <taxon>Macrostomidae</taxon>
        <taxon>Macrostomum</taxon>
    </lineage>
</organism>
<dbReference type="Proteomes" id="UP000095280">
    <property type="component" value="Unplaced"/>
</dbReference>
<sequence length="75" mass="7407">DILVLNPSNQHQRAVSNTVLVANDQLAAPAAVAGASDADSIPGDSATARDNAAFDASSAGPKLAGVFGRTPATGY</sequence>
<accession>A0A1I8GZF2</accession>
<dbReference type="WBParaSite" id="maker-uti_cns_0003737-snap-gene-0.3-mRNA-1">
    <property type="protein sequence ID" value="maker-uti_cns_0003737-snap-gene-0.3-mRNA-1"/>
    <property type="gene ID" value="maker-uti_cns_0003737-snap-gene-0.3"/>
</dbReference>
<keyword evidence="1" id="KW-1185">Reference proteome</keyword>
<reference evidence="2" key="1">
    <citation type="submission" date="2016-11" db="UniProtKB">
        <authorList>
            <consortium name="WormBaseParasite"/>
        </authorList>
    </citation>
    <scope>IDENTIFICATION</scope>
</reference>
<evidence type="ECO:0000313" key="1">
    <source>
        <dbReference type="Proteomes" id="UP000095280"/>
    </source>
</evidence>
<evidence type="ECO:0000313" key="2">
    <source>
        <dbReference type="WBParaSite" id="maker-uti_cns_0003737-snap-gene-0.3-mRNA-1"/>
    </source>
</evidence>
<dbReference type="AlphaFoldDB" id="A0A1I8GZF2"/>
<proteinExistence type="predicted"/>
<protein>
    <submittedName>
        <fullName evidence="2">56 kDa type-specific antigen</fullName>
    </submittedName>
</protein>
<name>A0A1I8GZF2_9PLAT</name>